<evidence type="ECO:0000313" key="3">
    <source>
        <dbReference type="EMBL" id="KAK0963036.1"/>
    </source>
</evidence>
<feature type="transmembrane region" description="Helical" evidence="2">
    <location>
        <begin position="402"/>
        <end position="419"/>
    </location>
</feature>
<reference evidence="3" key="1">
    <citation type="submission" date="2023-06" db="EMBL/GenBank/DDBJ databases">
        <title>Black Yeasts Isolated from many extreme environments.</title>
        <authorList>
            <person name="Coleine C."/>
            <person name="Stajich J.E."/>
            <person name="Selbmann L."/>
        </authorList>
    </citation>
    <scope>NUCLEOTIDE SEQUENCE</scope>
    <source>
        <strain evidence="3">CCFEE 5200</strain>
    </source>
</reference>
<sequence>MAQPQMAMPRRRSATRSGEFDQKKKAQAMSLSASSSPGLMLPLVWTAVLLVLVVGTDWARRWALSGSAIESLLVVYGASKGTRILSDIPLWTLLATGNLIYAICSTSWLLYAIFTAVCYPVIAITCLVQFDSAATFARKNLRRILKQLHFTRDKIALFNLPALEIDTDVSGLMVVRGVTISLSTLTLVAHGVEIGMKLIDDVELALYADEVTIPFFRRVEVGDVYGSIKGGKTEFFFGEVDEHGDTADEDFSMLGDTPLLRAATAGAEGFKERPNLKTHMRKSQMGIARMKDSSPWNGFDLVRTVSPDDEKAEKQYLAMLEEIRTTSMVHQSRQQVMRQMSSDSEDEADATPENDNDMRAAICAELRQLPSIAHPPPKSVRVTTLQKSSPPWLRRFMHRLPFLLRLLLAVLSYFHVINIESISVAGSGRFAAAMLQQEIFKNYATDSMELRRLERRVKTWLADANFCLELVDVNGMAQVPLSTAWDIVGWLKFNDIMAYRTAPEKAEVAQVVRLGGADATATIPTFLLPHHEHVVPEEPTKEEFAHLTEEIDEADGIPKTAQMKEKARKVRKDEAAVSISVHASLPATFDQSLLDFVAALVKATKIIELEKEFDEVEKGIDGANTTPTISPTSPTSPIIADDAASINSDISATTENGSVNGKPKTRFKDLTKTLRQNLKDGTTGQQIKDMAKDFGHSTGSGIKGLTQKTNSGFESLGHSTRHGMKKAWVGGMMNDRWIAKMVGKVALKLQEAQGDVGYSGEIPLPLAPYRALWSEVPSKLLP</sequence>
<gene>
    <name evidence="3" type="ORF">LTR91_019163</name>
</gene>
<feature type="region of interest" description="Disordered" evidence="1">
    <location>
        <begin position="328"/>
        <end position="354"/>
    </location>
</feature>
<evidence type="ECO:0000256" key="1">
    <source>
        <dbReference type="SAM" id="MobiDB-lite"/>
    </source>
</evidence>
<feature type="transmembrane region" description="Helical" evidence="2">
    <location>
        <begin position="119"/>
        <end position="137"/>
    </location>
</feature>
<feature type="region of interest" description="Disordered" evidence="1">
    <location>
        <begin position="620"/>
        <end position="640"/>
    </location>
</feature>
<feature type="compositionally biased region" description="Low complexity" evidence="1">
    <location>
        <begin position="331"/>
        <end position="342"/>
    </location>
</feature>
<dbReference type="AlphaFoldDB" id="A0AAN6K1L3"/>
<feature type="compositionally biased region" description="Low complexity" evidence="1">
    <location>
        <begin position="625"/>
        <end position="639"/>
    </location>
</feature>
<keyword evidence="2" id="KW-0812">Transmembrane</keyword>
<protein>
    <submittedName>
        <fullName evidence="3">Uncharacterized protein</fullName>
    </submittedName>
</protein>
<dbReference type="EMBL" id="JAUJLE010000283">
    <property type="protein sequence ID" value="KAK0963036.1"/>
    <property type="molecule type" value="Genomic_DNA"/>
</dbReference>
<dbReference type="Proteomes" id="UP001175353">
    <property type="component" value="Unassembled WGS sequence"/>
</dbReference>
<name>A0AAN6K1L3_9PEZI</name>
<feature type="region of interest" description="Disordered" evidence="1">
    <location>
        <begin position="699"/>
        <end position="719"/>
    </location>
</feature>
<feature type="transmembrane region" description="Helical" evidence="2">
    <location>
        <begin position="39"/>
        <end position="56"/>
    </location>
</feature>
<feature type="compositionally biased region" description="Acidic residues" evidence="1">
    <location>
        <begin position="343"/>
        <end position="354"/>
    </location>
</feature>
<keyword evidence="2" id="KW-0472">Membrane</keyword>
<comment type="caution">
    <text evidence="3">The sequence shown here is derived from an EMBL/GenBank/DDBJ whole genome shotgun (WGS) entry which is preliminary data.</text>
</comment>
<keyword evidence="4" id="KW-1185">Reference proteome</keyword>
<feature type="region of interest" description="Disordered" evidence="1">
    <location>
        <begin position="1"/>
        <end position="22"/>
    </location>
</feature>
<evidence type="ECO:0000313" key="4">
    <source>
        <dbReference type="Proteomes" id="UP001175353"/>
    </source>
</evidence>
<organism evidence="3 4">
    <name type="scientific">Friedmanniomyces endolithicus</name>
    <dbReference type="NCBI Taxonomy" id="329885"/>
    <lineage>
        <taxon>Eukaryota</taxon>
        <taxon>Fungi</taxon>
        <taxon>Dikarya</taxon>
        <taxon>Ascomycota</taxon>
        <taxon>Pezizomycotina</taxon>
        <taxon>Dothideomycetes</taxon>
        <taxon>Dothideomycetidae</taxon>
        <taxon>Mycosphaerellales</taxon>
        <taxon>Teratosphaeriaceae</taxon>
        <taxon>Friedmanniomyces</taxon>
    </lineage>
</organism>
<evidence type="ECO:0000256" key="2">
    <source>
        <dbReference type="SAM" id="Phobius"/>
    </source>
</evidence>
<accession>A0AAN6K1L3</accession>
<keyword evidence="2" id="KW-1133">Transmembrane helix</keyword>
<proteinExistence type="predicted"/>